<dbReference type="OrthoDB" id="8912060at2"/>
<sequence length="134" mass="15447">MQKELARRAERSVMDIHDTIQQIYTLPIDDAQNRVAELMSQFRPDFRMLTSQGSWLSYGQVKRFFKNSAGVQPGLRIEISQCETLAIEGSLVAIRYRETHHAKGAATQRVSVAMIDVSTQPARWRYLQERTFNT</sequence>
<dbReference type="Gene3D" id="3.10.450.50">
    <property type="match status" value="1"/>
</dbReference>
<proteinExistence type="predicted"/>
<dbReference type="InterPro" id="IPR016918">
    <property type="entry name" value="UCP029394"/>
</dbReference>
<dbReference type="EMBL" id="PJZH01000004">
    <property type="protein sequence ID" value="PLR37547.1"/>
    <property type="molecule type" value="Genomic_DNA"/>
</dbReference>
<reference evidence="1 2" key="1">
    <citation type="submission" date="2017-12" db="EMBL/GenBank/DDBJ databases">
        <title>Characterization of six clinical isolates of Enterochimera gen. nov., a novel genus of the Yersiniaciae family and the three species Enterochimera arupensis sp. nov., Enterochimera coloradensis sp. nov, and Enterochimera californica sp. nov.</title>
        <authorList>
            <person name="Rossi A."/>
            <person name="Fisher M."/>
        </authorList>
    </citation>
    <scope>NUCLEOTIDE SEQUENCE [LARGE SCALE GENOMIC DNA]</scope>
    <source>
        <strain evidence="2">2016-Iso4</strain>
    </source>
</reference>
<accession>A0A2N5E7T7</accession>
<dbReference type="InterPro" id="IPR032710">
    <property type="entry name" value="NTF2-like_dom_sf"/>
</dbReference>
<dbReference type="SUPFAM" id="SSF54427">
    <property type="entry name" value="NTF2-like"/>
    <property type="match status" value="1"/>
</dbReference>
<dbReference type="AlphaFoldDB" id="A0A2N5E7T7"/>
<dbReference type="PIRSF" id="PIRSF029394">
    <property type="entry name" value="UCP029394"/>
    <property type="match status" value="1"/>
</dbReference>
<keyword evidence="2" id="KW-1185">Reference proteome</keyword>
<organism evidence="1 2">
    <name type="scientific">Chimaeribacter coloradensis</name>
    <dbReference type="NCBI Taxonomy" id="2060068"/>
    <lineage>
        <taxon>Bacteria</taxon>
        <taxon>Pseudomonadati</taxon>
        <taxon>Pseudomonadota</taxon>
        <taxon>Gammaproteobacteria</taxon>
        <taxon>Enterobacterales</taxon>
        <taxon>Yersiniaceae</taxon>
        <taxon>Chimaeribacter</taxon>
    </lineage>
</organism>
<protein>
    <recommendedName>
        <fullName evidence="3">DUF4440 domain-containing protein</fullName>
    </recommendedName>
</protein>
<gene>
    <name evidence="1" type="ORF">CYR32_06970</name>
</gene>
<name>A0A2N5E7T7_9GAMM</name>
<evidence type="ECO:0008006" key="3">
    <source>
        <dbReference type="Google" id="ProtNLM"/>
    </source>
</evidence>
<dbReference type="RefSeq" id="WP_101823674.1">
    <property type="nucleotide sequence ID" value="NZ_PJZH01000004.1"/>
</dbReference>
<evidence type="ECO:0000313" key="1">
    <source>
        <dbReference type="EMBL" id="PLR37547.1"/>
    </source>
</evidence>
<evidence type="ECO:0000313" key="2">
    <source>
        <dbReference type="Proteomes" id="UP000234503"/>
    </source>
</evidence>
<dbReference type="Proteomes" id="UP000234503">
    <property type="component" value="Unassembled WGS sequence"/>
</dbReference>
<comment type="caution">
    <text evidence="1">The sequence shown here is derived from an EMBL/GenBank/DDBJ whole genome shotgun (WGS) entry which is preliminary data.</text>
</comment>